<name>A0ABR7QD72_9FLAO</name>
<dbReference type="InterPro" id="IPR050190">
    <property type="entry name" value="UPF0213_domain"/>
</dbReference>
<dbReference type="Proteomes" id="UP000619238">
    <property type="component" value="Unassembled WGS sequence"/>
</dbReference>
<protein>
    <submittedName>
        <fullName evidence="3">GIY-YIG nuclease family protein</fullName>
    </submittedName>
</protein>
<evidence type="ECO:0000313" key="4">
    <source>
        <dbReference type="Proteomes" id="UP000619238"/>
    </source>
</evidence>
<reference evidence="3 4" key="1">
    <citation type="submission" date="2020-07" db="EMBL/GenBank/DDBJ databases">
        <title>Description of Kordia aestuariivivens sp. nov., isolated from a tidal flat.</title>
        <authorList>
            <person name="Park S."/>
            <person name="Yoon J.-H."/>
        </authorList>
    </citation>
    <scope>NUCLEOTIDE SEQUENCE [LARGE SCALE GENOMIC DNA]</scope>
    <source>
        <strain evidence="3 4">YSTF-M3</strain>
    </source>
</reference>
<dbReference type="PROSITE" id="PS50164">
    <property type="entry name" value="GIY_YIG"/>
    <property type="match status" value="1"/>
</dbReference>
<dbReference type="Gene3D" id="3.40.1440.10">
    <property type="entry name" value="GIY-YIG endonuclease"/>
    <property type="match status" value="1"/>
</dbReference>
<organism evidence="3 4">
    <name type="scientific">Kordia aestuariivivens</name>
    <dbReference type="NCBI Taxonomy" id="2759037"/>
    <lineage>
        <taxon>Bacteria</taxon>
        <taxon>Pseudomonadati</taxon>
        <taxon>Bacteroidota</taxon>
        <taxon>Flavobacteriia</taxon>
        <taxon>Flavobacteriales</taxon>
        <taxon>Flavobacteriaceae</taxon>
        <taxon>Kordia</taxon>
    </lineage>
</organism>
<dbReference type="Pfam" id="PF01541">
    <property type="entry name" value="GIY-YIG"/>
    <property type="match status" value="1"/>
</dbReference>
<comment type="similarity">
    <text evidence="1">Belongs to the UPF0213 family.</text>
</comment>
<dbReference type="PANTHER" id="PTHR34477:SF5">
    <property type="entry name" value="BSL5627 PROTEIN"/>
    <property type="match status" value="1"/>
</dbReference>
<gene>
    <name evidence="3" type="ORF">H2O64_17295</name>
</gene>
<feature type="domain" description="GIY-YIG" evidence="2">
    <location>
        <begin position="2"/>
        <end position="78"/>
    </location>
</feature>
<evidence type="ECO:0000259" key="2">
    <source>
        <dbReference type="PROSITE" id="PS50164"/>
    </source>
</evidence>
<dbReference type="RefSeq" id="WP_187563469.1">
    <property type="nucleotide sequence ID" value="NZ_JACGWS010000011.1"/>
</dbReference>
<sequence>MKNPCVYFLTNKNNTVIYIGVTSDLTKRIYQHKSKTYKSFTSKYNCDILVYFEEFQTMDEAIAREKQLKAGNRKRKEELINQENPEWNDLSDGWLFYFD</sequence>
<dbReference type="InterPro" id="IPR000305">
    <property type="entry name" value="GIY-YIG_endonuc"/>
</dbReference>
<evidence type="ECO:0000313" key="3">
    <source>
        <dbReference type="EMBL" id="MBC8756433.1"/>
    </source>
</evidence>
<keyword evidence="4" id="KW-1185">Reference proteome</keyword>
<comment type="caution">
    <text evidence="3">The sequence shown here is derived from an EMBL/GenBank/DDBJ whole genome shotgun (WGS) entry which is preliminary data.</text>
</comment>
<accession>A0ABR7QD72</accession>
<proteinExistence type="inferred from homology"/>
<dbReference type="PANTHER" id="PTHR34477">
    <property type="entry name" value="UPF0213 PROTEIN YHBQ"/>
    <property type="match status" value="1"/>
</dbReference>
<evidence type="ECO:0000256" key="1">
    <source>
        <dbReference type="ARBA" id="ARBA00007435"/>
    </source>
</evidence>
<dbReference type="InterPro" id="IPR035901">
    <property type="entry name" value="GIY-YIG_endonuc_sf"/>
</dbReference>
<dbReference type="SUPFAM" id="SSF82771">
    <property type="entry name" value="GIY-YIG endonuclease"/>
    <property type="match status" value="1"/>
</dbReference>
<dbReference type="EMBL" id="JACGWS010000011">
    <property type="protein sequence ID" value="MBC8756433.1"/>
    <property type="molecule type" value="Genomic_DNA"/>
</dbReference>
<dbReference type="CDD" id="cd10448">
    <property type="entry name" value="GIY-YIG_unchar_3"/>
    <property type="match status" value="1"/>
</dbReference>